<protein>
    <submittedName>
        <fullName evidence="1">Uncharacterized protein</fullName>
    </submittedName>
</protein>
<evidence type="ECO:0000313" key="1">
    <source>
        <dbReference type="EMBL" id="HCO24984.1"/>
    </source>
</evidence>
<organism evidence="1 2">
    <name type="scientific">Gimesia maris</name>
    <dbReference type="NCBI Taxonomy" id="122"/>
    <lineage>
        <taxon>Bacteria</taxon>
        <taxon>Pseudomonadati</taxon>
        <taxon>Planctomycetota</taxon>
        <taxon>Planctomycetia</taxon>
        <taxon>Planctomycetales</taxon>
        <taxon>Planctomycetaceae</taxon>
        <taxon>Gimesia</taxon>
    </lineage>
</organism>
<comment type="caution">
    <text evidence="1">The sequence shown here is derived from an EMBL/GenBank/DDBJ whole genome shotgun (WGS) entry which is preliminary data.</text>
</comment>
<reference evidence="1 2" key="1">
    <citation type="journal article" date="2018" name="Nat. Biotechnol.">
        <title>A standardized bacterial taxonomy based on genome phylogeny substantially revises the tree of life.</title>
        <authorList>
            <person name="Parks D.H."/>
            <person name="Chuvochina M."/>
            <person name="Waite D.W."/>
            <person name="Rinke C."/>
            <person name="Skarshewski A."/>
            <person name="Chaumeil P.A."/>
            <person name="Hugenholtz P."/>
        </authorList>
    </citation>
    <scope>NUCLEOTIDE SEQUENCE [LARGE SCALE GENOMIC DNA]</scope>
    <source>
        <strain evidence="1">UBA9375</strain>
    </source>
</reference>
<accession>A0A3D3R7Y6</accession>
<sequence length="82" mass="9239">MNIGIQSRKKHEMISRDTQHVRRSVDLFFLWGHEKSNPGQASKGQFEISLLAEPTRSSLNSIGLIQAAIDQHPKKKSVIITT</sequence>
<dbReference type="AlphaFoldDB" id="A0A3D3R7Y6"/>
<dbReference type="Proteomes" id="UP000263642">
    <property type="component" value="Unassembled WGS sequence"/>
</dbReference>
<evidence type="ECO:0000313" key="2">
    <source>
        <dbReference type="Proteomes" id="UP000263642"/>
    </source>
</evidence>
<proteinExistence type="predicted"/>
<name>A0A3D3R7Y6_9PLAN</name>
<dbReference type="EMBL" id="DQAY01000115">
    <property type="protein sequence ID" value="HCO24984.1"/>
    <property type="molecule type" value="Genomic_DNA"/>
</dbReference>
<gene>
    <name evidence="1" type="ORF">DIT97_18890</name>
</gene>